<keyword evidence="2" id="KW-0223">Dioxygenase</keyword>
<name>A0ABU1YP01_ROSSA</name>
<keyword evidence="2" id="KW-0560">Oxidoreductase</keyword>
<dbReference type="EMBL" id="JAVDXU010000001">
    <property type="protein sequence ID" value="MDR7269711.1"/>
    <property type="molecule type" value="Genomic_DNA"/>
</dbReference>
<evidence type="ECO:0000313" key="3">
    <source>
        <dbReference type="Proteomes" id="UP001180453"/>
    </source>
</evidence>
<dbReference type="PROSITE" id="PS51471">
    <property type="entry name" value="FE2OG_OXY"/>
    <property type="match status" value="1"/>
</dbReference>
<dbReference type="InterPro" id="IPR037151">
    <property type="entry name" value="AlkB-like_sf"/>
</dbReference>
<feature type="domain" description="Fe2OG dioxygenase" evidence="1">
    <location>
        <begin position="96"/>
        <end position="190"/>
    </location>
</feature>
<dbReference type="Proteomes" id="UP001180453">
    <property type="component" value="Unassembled WGS sequence"/>
</dbReference>
<keyword evidence="3" id="KW-1185">Reference proteome</keyword>
<dbReference type="GO" id="GO:0051213">
    <property type="term" value="F:dioxygenase activity"/>
    <property type="evidence" value="ECO:0007669"/>
    <property type="project" value="UniProtKB-KW"/>
</dbReference>
<accession>A0ABU1YP01</accession>
<dbReference type="SUPFAM" id="SSF51197">
    <property type="entry name" value="Clavaminate synthase-like"/>
    <property type="match status" value="1"/>
</dbReference>
<protein>
    <submittedName>
        <fullName evidence="2">Alkylated DNA repair dioxygenase AlkB</fullName>
    </submittedName>
</protein>
<evidence type="ECO:0000313" key="2">
    <source>
        <dbReference type="EMBL" id="MDR7269711.1"/>
    </source>
</evidence>
<evidence type="ECO:0000259" key="1">
    <source>
        <dbReference type="PROSITE" id="PS51471"/>
    </source>
</evidence>
<reference evidence="2 3" key="1">
    <citation type="submission" date="2023-07" db="EMBL/GenBank/DDBJ databases">
        <title>Sorghum-associated microbial communities from plants grown in Nebraska, USA.</title>
        <authorList>
            <person name="Schachtman D."/>
        </authorList>
    </citation>
    <scope>NUCLEOTIDE SEQUENCE [LARGE SCALE GENOMIC DNA]</scope>
    <source>
        <strain evidence="2 3">BE314</strain>
    </source>
</reference>
<dbReference type="InterPro" id="IPR032857">
    <property type="entry name" value="ALKBH4"/>
</dbReference>
<dbReference type="PANTHER" id="PTHR12463:SF1">
    <property type="entry name" value="2-OXOGLUTARATE AND FE-DEPENDENT OXYGENASE FAMILY PROTEIN"/>
    <property type="match status" value="1"/>
</dbReference>
<proteinExistence type="predicted"/>
<organism evidence="2 3">
    <name type="scientific">Roseateles saccharophilus</name>
    <name type="common">Pseudomonas saccharophila</name>
    <dbReference type="NCBI Taxonomy" id="304"/>
    <lineage>
        <taxon>Bacteria</taxon>
        <taxon>Pseudomonadati</taxon>
        <taxon>Pseudomonadota</taxon>
        <taxon>Betaproteobacteria</taxon>
        <taxon>Burkholderiales</taxon>
        <taxon>Sphaerotilaceae</taxon>
        <taxon>Roseateles</taxon>
    </lineage>
</organism>
<dbReference type="Pfam" id="PF13532">
    <property type="entry name" value="2OG-FeII_Oxy_2"/>
    <property type="match status" value="1"/>
</dbReference>
<dbReference type="PANTHER" id="PTHR12463">
    <property type="entry name" value="OXYGENASE-RELATED"/>
    <property type="match status" value="1"/>
</dbReference>
<comment type="caution">
    <text evidence="2">The sequence shown here is derived from an EMBL/GenBank/DDBJ whole genome shotgun (WGS) entry which is preliminary data.</text>
</comment>
<sequence>MQSGLFDDLPPALPPGLRYQAGWLSAAEEAALIALVKQLPLREAKYKSYTARRRVVSFGGQFDYDSNELRPAAPLIEDLHPLRERVARWAGVDPQALVHVLVAEYAPGTPLGWHRDVPDFEDVFGVSLGGEALLRFRPYPPQAPKREDIVRLDVQQRSIYALRGEARWGWQHSVAPVDALRWSITFRTARQKSRPRV</sequence>
<dbReference type="RefSeq" id="WP_310264737.1">
    <property type="nucleotide sequence ID" value="NZ_JAVDXU010000001.1"/>
</dbReference>
<dbReference type="InterPro" id="IPR027450">
    <property type="entry name" value="AlkB-like"/>
</dbReference>
<gene>
    <name evidence="2" type="ORF">J2X20_002340</name>
</gene>
<dbReference type="Gene3D" id="2.60.120.590">
    <property type="entry name" value="Alpha-ketoglutarate-dependent dioxygenase AlkB-like"/>
    <property type="match status" value="1"/>
</dbReference>
<dbReference type="InterPro" id="IPR005123">
    <property type="entry name" value="Oxoglu/Fe-dep_dioxygenase_dom"/>
</dbReference>